<name>A0A0B6AVN6_PRIM2</name>
<sequence>MDRMYFPALSDEDMKLPFYVTSAGSWRHQTHINRQGEFPDYQWIQCIKGRGELHVNDEVYIIKENEGMFLTPHVPHEYYPVTSEWQVCWVSFNGSVMDDIMLSLQFINSGKIVLTNAESLYRMLQELMNRLEENHTFSTMQCSELLYSVILKLRQDSVYIESKSRLQQITQLNPVLRYIEEYYHQPLTLEVLAQQLSVTEQYTCLLFQQSLGIRPFEYVTRVRIQKAKKLLLKNNQISVQDVARQVGYEHPSYFIKRFKEQENVTPTIFRKMYFS</sequence>
<evidence type="ECO:0000313" key="4">
    <source>
        <dbReference type="EMBL" id="AJI25202.1"/>
    </source>
</evidence>
<keyword evidence="2" id="KW-0238">DNA-binding</keyword>
<dbReference type="PANTHER" id="PTHR43280:SF2">
    <property type="entry name" value="HTH-TYPE TRANSCRIPTIONAL REGULATOR EXSA"/>
    <property type="match status" value="1"/>
</dbReference>
<dbReference type="InterPro" id="IPR020449">
    <property type="entry name" value="Tscrpt_reg_AraC-type_HTH"/>
</dbReference>
<dbReference type="PROSITE" id="PS01124">
    <property type="entry name" value="HTH_ARAC_FAMILY_2"/>
    <property type="match status" value="1"/>
</dbReference>
<accession>A0A0B6AVN6</accession>
<dbReference type="InterPro" id="IPR009057">
    <property type="entry name" value="Homeodomain-like_sf"/>
</dbReference>
<dbReference type="AlphaFoldDB" id="A0A0B6AVN6"/>
<dbReference type="GO" id="GO:0003700">
    <property type="term" value="F:DNA-binding transcription factor activity"/>
    <property type="evidence" value="ECO:0007669"/>
    <property type="project" value="InterPro"/>
</dbReference>
<evidence type="ECO:0000256" key="2">
    <source>
        <dbReference type="ARBA" id="ARBA00023125"/>
    </source>
</evidence>
<dbReference type="Pfam" id="PF12833">
    <property type="entry name" value="HTH_18"/>
    <property type="match status" value="1"/>
</dbReference>
<dbReference type="GO" id="GO:0043565">
    <property type="term" value="F:sequence-specific DNA binding"/>
    <property type="evidence" value="ECO:0007669"/>
    <property type="project" value="InterPro"/>
</dbReference>
<dbReference type="InterPro" id="IPR003313">
    <property type="entry name" value="AraC-bd"/>
</dbReference>
<dbReference type="HOGENOM" id="CLU_000445_88_6_9"/>
<evidence type="ECO:0000313" key="5">
    <source>
        <dbReference type="Proteomes" id="UP000031829"/>
    </source>
</evidence>
<dbReference type="PRINTS" id="PR00032">
    <property type="entry name" value="HTHARAC"/>
</dbReference>
<dbReference type="KEGG" id="bmeg:BG04_4480"/>
<dbReference type="Pfam" id="PF02311">
    <property type="entry name" value="AraC_binding"/>
    <property type="match status" value="1"/>
</dbReference>
<dbReference type="PROSITE" id="PS00041">
    <property type="entry name" value="HTH_ARAC_FAMILY_1"/>
    <property type="match status" value="1"/>
</dbReference>
<evidence type="ECO:0000256" key="1">
    <source>
        <dbReference type="ARBA" id="ARBA00023015"/>
    </source>
</evidence>
<dbReference type="Proteomes" id="UP000031829">
    <property type="component" value="Chromosome"/>
</dbReference>
<dbReference type="SMART" id="SM00342">
    <property type="entry name" value="HTH_ARAC"/>
    <property type="match status" value="1"/>
</dbReference>
<keyword evidence="3" id="KW-0804">Transcription</keyword>
<protein>
    <submittedName>
        <fullName evidence="4">Helix-turn-helix domain protein</fullName>
    </submittedName>
</protein>
<dbReference type="SUPFAM" id="SSF46689">
    <property type="entry name" value="Homeodomain-like"/>
    <property type="match status" value="2"/>
</dbReference>
<evidence type="ECO:0000256" key="3">
    <source>
        <dbReference type="ARBA" id="ARBA00023163"/>
    </source>
</evidence>
<dbReference type="RefSeq" id="WP_034652508.1">
    <property type="nucleotide sequence ID" value="NZ_BCVB01000005.1"/>
</dbReference>
<dbReference type="GeneID" id="93642484"/>
<dbReference type="PANTHER" id="PTHR43280">
    <property type="entry name" value="ARAC-FAMILY TRANSCRIPTIONAL REGULATOR"/>
    <property type="match status" value="1"/>
</dbReference>
<reference evidence="4 5" key="1">
    <citation type="journal article" date="2015" name="Genome Announc.">
        <title>Complete genome sequences for 35 biothreat assay-relevant bacillus species.</title>
        <authorList>
            <person name="Johnson S.L."/>
            <person name="Daligault H.E."/>
            <person name="Davenport K.W."/>
            <person name="Jaissle J."/>
            <person name="Frey K.G."/>
            <person name="Ladner J.T."/>
            <person name="Broomall S.M."/>
            <person name="Bishop-Lilly K.A."/>
            <person name="Bruce D.C."/>
            <person name="Gibbons H.S."/>
            <person name="Coyne S.R."/>
            <person name="Lo C.C."/>
            <person name="Meincke L."/>
            <person name="Munk A.C."/>
            <person name="Koroleva G.I."/>
            <person name="Rosenzweig C.N."/>
            <person name="Palacios G.F."/>
            <person name="Redden C.L."/>
            <person name="Minogue T.D."/>
            <person name="Chain P.S."/>
        </authorList>
    </citation>
    <scope>NUCLEOTIDE SEQUENCE [LARGE SCALE GENOMIC DNA]</scope>
    <source>
        <strain evidence="5">ATCC 14581 / DSM 32 / JCM 2506 / NBRC 15308 / NCIMB 9376 / NCTC 10342 / NRRL B-14308 / VKM B-512</strain>
    </source>
</reference>
<dbReference type="InterPro" id="IPR037923">
    <property type="entry name" value="HTH-like"/>
</dbReference>
<dbReference type="Gene3D" id="2.60.120.280">
    <property type="entry name" value="Regulatory protein AraC"/>
    <property type="match status" value="1"/>
</dbReference>
<dbReference type="EMBL" id="CP009920">
    <property type="protein sequence ID" value="AJI25202.1"/>
    <property type="molecule type" value="Genomic_DNA"/>
</dbReference>
<keyword evidence="1" id="KW-0805">Transcription regulation</keyword>
<proteinExistence type="predicted"/>
<dbReference type="InterPro" id="IPR018060">
    <property type="entry name" value="HTH_AraC"/>
</dbReference>
<dbReference type="InterPro" id="IPR018062">
    <property type="entry name" value="HTH_AraC-typ_CS"/>
</dbReference>
<dbReference type="Gene3D" id="1.10.10.60">
    <property type="entry name" value="Homeodomain-like"/>
    <property type="match status" value="2"/>
</dbReference>
<gene>
    <name evidence="4" type="ORF">BG04_4480</name>
</gene>
<dbReference type="SUPFAM" id="SSF51215">
    <property type="entry name" value="Regulatory protein AraC"/>
    <property type="match status" value="1"/>
</dbReference>
<organism evidence="4 5">
    <name type="scientific">Priestia megaterium (strain ATCC 14581 / DSM 32 / CCUG 1817 / JCM 2506 / NBRC 15308 / NCIMB 9376 / NCTC 10342 / NRRL B-14308 / VKM B-512 / Ford 19)</name>
    <name type="common">Bacillus megaterium</name>
    <dbReference type="NCBI Taxonomy" id="1348623"/>
    <lineage>
        <taxon>Bacteria</taxon>
        <taxon>Bacillati</taxon>
        <taxon>Bacillota</taxon>
        <taxon>Bacilli</taxon>
        <taxon>Bacillales</taxon>
        <taxon>Bacillaceae</taxon>
        <taxon>Priestia</taxon>
    </lineage>
</organism>